<organism evidence="1 2">
    <name type="scientific">Irpex rosettiformis</name>
    <dbReference type="NCBI Taxonomy" id="378272"/>
    <lineage>
        <taxon>Eukaryota</taxon>
        <taxon>Fungi</taxon>
        <taxon>Dikarya</taxon>
        <taxon>Basidiomycota</taxon>
        <taxon>Agaricomycotina</taxon>
        <taxon>Agaricomycetes</taxon>
        <taxon>Polyporales</taxon>
        <taxon>Irpicaceae</taxon>
        <taxon>Irpex</taxon>
    </lineage>
</organism>
<comment type="caution">
    <text evidence="1">The sequence shown here is derived from an EMBL/GenBank/DDBJ whole genome shotgun (WGS) entry which is preliminary data.</text>
</comment>
<gene>
    <name evidence="1" type="ORF">BDY19DRAFT_916955</name>
</gene>
<keyword evidence="2" id="KW-1185">Reference proteome</keyword>
<reference evidence="1" key="1">
    <citation type="journal article" date="2021" name="Environ. Microbiol.">
        <title>Gene family expansions and transcriptome signatures uncover fungal adaptations to wood decay.</title>
        <authorList>
            <person name="Hage H."/>
            <person name="Miyauchi S."/>
            <person name="Viragh M."/>
            <person name="Drula E."/>
            <person name="Min B."/>
            <person name="Chaduli D."/>
            <person name="Navarro D."/>
            <person name="Favel A."/>
            <person name="Norest M."/>
            <person name="Lesage-Meessen L."/>
            <person name="Balint B."/>
            <person name="Merenyi Z."/>
            <person name="de Eugenio L."/>
            <person name="Morin E."/>
            <person name="Martinez A.T."/>
            <person name="Baldrian P."/>
            <person name="Stursova M."/>
            <person name="Martinez M.J."/>
            <person name="Novotny C."/>
            <person name="Magnuson J.K."/>
            <person name="Spatafora J.W."/>
            <person name="Maurice S."/>
            <person name="Pangilinan J."/>
            <person name="Andreopoulos W."/>
            <person name="LaButti K."/>
            <person name="Hundley H."/>
            <person name="Na H."/>
            <person name="Kuo A."/>
            <person name="Barry K."/>
            <person name="Lipzen A."/>
            <person name="Henrissat B."/>
            <person name="Riley R."/>
            <person name="Ahrendt S."/>
            <person name="Nagy L.G."/>
            <person name="Grigoriev I.V."/>
            <person name="Martin F."/>
            <person name="Rosso M.N."/>
        </authorList>
    </citation>
    <scope>NUCLEOTIDE SEQUENCE</scope>
    <source>
        <strain evidence="1">CBS 384.51</strain>
    </source>
</reference>
<accession>A0ACB8ULL0</accession>
<evidence type="ECO:0000313" key="2">
    <source>
        <dbReference type="Proteomes" id="UP001055072"/>
    </source>
</evidence>
<sequence>MADDIDMDAPQISTLREEETPEPQPTQLANKSSKFRVKLVVGEGKRAGSAQITHEKIPYVPHSDEDEDEDDEEDQLIDDDEEEPKAQVSVPTVSVPPVVEKKTVVSKRGGSTAGRARGRGRGSRGGKTGRTDAGPALTASASIDSIATSGTAGGSISAPLGTPKKRGGGLTKTGSTRGGSRGGKRGAKQAVAVPLHMRDDAGSVSEAYIGTAASSPAAHDDRSPDVPDVPLPNLSVATASLSHVEDVSLEGVPLPTYPLPSRPFPVHPPPKIGSGFAPIIPLDKGGKRVRHWRQANREIRGIAGGRWFAKSWVGEKDSEYATAAAAVTAAMQAMAPGNMHDNVSGLGPLPIPRLPGVTIPGVGRGRPRLPKGDIQGTNPSSRAESIESISTTIPKKRTNSQMSGLDTPTVSVSVG</sequence>
<protein>
    <submittedName>
        <fullName evidence="1">Uncharacterized protein</fullName>
    </submittedName>
</protein>
<evidence type="ECO:0000313" key="1">
    <source>
        <dbReference type="EMBL" id="KAI0095248.1"/>
    </source>
</evidence>
<dbReference type="Proteomes" id="UP001055072">
    <property type="component" value="Unassembled WGS sequence"/>
</dbReference>
<proteinExistence type="predicted"/>
<name>A0ACB8ULL0_9APHY</name>
<dbReference type="EMBL" id="MU274900">
    <property type="protein sequence ID" value="KAI0095248.1"/>
    <property type="molecule type" value="Genomic_DNA"/>
</dbReference>